<proteinExistence type="predicted"/>
<sequence>MDMLATSSNTGVYASEEAALKAVVRRLKSAIRPSRIYLVGGRADGNHYPGSPFQFVVVTRPEDGEKGSDCEYVRRPLRHTGVNVELIPVRANELQRGIGTNVRPSMQLIKNGRLLFCKED</sequence>
<evidence type="ECO:0000313" key="2">
    <source>
        <dbReference type="Proteomes" id="UP000433101"/>
    </source>
</evidence>
<accession>A0A7X3LSX3</accession>
<dbReference type="InterPro" id="IPR043519">
    <property type="entry name" value="NT_sf"/>
</dbReference>
<name>A0A7X3LSX3_9HYPH</name>
<comment type="caution">
    <text evidence="1">The sequence shown here is derived from an EMBL/GenBank/DDBJ whole genome shotgun (WGS) entry which is preliminary data.</text>
</comment>
<dbReference type="RefSeq" id="WP_160774730.1">
    <property type="nucleotide sequence ID" value="NZ_WUMV01000002.1"/>
</dbReference>
<keyword evidence="2" id="KW-1185">Reference proteome</keyword>
<evidence type="ECO:0000313" key="1">
    <source>
        <dbReference type="EMBL" id="MXN64519.1"/>
    </source>
</evidence>
<dbReference type="SUPFAM" id="SSF81301">
    <property type="entry name" value="Nucleotidyltransferase"/>
    <property type="match status" value="1"/>
</dbReference>
<reference evidence="1 2" key="1">
    <citation type="submission" date="2019-12" db="EMBL/GenBank/DDBJ databases">
        <authorList>
            <person name="Li M."/>
        </authorList>
    </citation>
    <scope>NUCLEOTIDE SEQUENCE [LARGE SCALE GENOMIC DNA]</scope>
    <source>
        <strain evidence="1 2">GBMRC 2046</strain>
    </source>
</reference>
<dbReference type="EMBL" id="WUMV01000002">
    <property type="protein sequence ID" value="MXN64519.1"/>
    <property type="molecule type" value="Genomic_DNA"/>
</dbReference>
<organism evidence="1 2">
    <name type="scientific">Stappia sediminis</name>
    <dbReference type="NCBI Taxonomy" id="2692190"/>
    <lineage>
        <taxon>Bacteria</taxon>
        <taxon>Pseudomonadati</taxon>
        <taxon>Pseudomonadota</taxon>
        <taxon>Alphaproteobacteria</taxon>
        <taxon>Hyphomicrobiales</taxon>
        <taxon>Stappiaceae</taxon>
        <taxon>Stappia</taxon>
    </lineage>
</organism>
<protein>
    <recommendedName>
        <fullName evidence="3">Nucleotidyltransferase domain-containing protein</fullName>
    </recommendedName>
</protein>
<gene>
    <name evidence="1" type="ORF">GR183_06345</name>
</gene>
<evidence type="ECO:0008006" key="3">
    <source>
        <dbReference type="Google" id="ProtNLM"/>
    </source>
</evidence>
<dbReference type="AlphaFoldDB" id="A0A7X3LSX3"/>
<dbReference type="Proteomes" id="UP000433101">
    <property type="component" value="Unassembled WGS sequence"/>
</dbReference>